<evidence type="ECO:0000313" key="2">
    <source>
        <dbReference type="Proteomes" id="UP000248198"/>
    </source>
</evidence>
<evidence type="ECO:0000313" key="1">
    <source>
        <dbReference type="EMBL" id="PYF76564.1"/>
    </source>
</evidence>
<proteinExistence type="predicted"/>
<comment type="caution">
    <text evidence="1">The sequence shown here is derived from an EMBL/GenBank/DDBJ whole genome shotgun (WGS) entry which is preliminary data.</text>
</comment>
<keyword evidence="2" id="KW-1185">Reference proteome</keyword>
<dbReference type="AlphaFoldDB" id="A0A318UJK5"/>
<name>A0A318UJK5_9SPHI</name>
<protein>
    <submittedName>
        <fullName evidence="1">Type IX secretion system PorP/SprF family membrane protein</fullName>
    </submittedName>
</protein>
<dbReference type="RefSeq" id="WP_245943496.1">
    <property type="nucleotide sequence ID" value="NZ_QKLU01000001.1"/>
</dbReference>
<gene>
    <name evidence="1" type="ORF">B0O44_10135</name>
</gene>
<dbReference type="Pfam" id="PF11751">
    <property type="entry name" value="PorP_SprF"/>
    <property type="match status" value="1"/>
</dbReference>
<accession>A0A318UJK5</accession>
<dbReference type="Proteomes" id="UP000248198">
    <property type="component" value="Unassembled WGS sequence"/>
</dbReference>
<dbReference type="NCBIfam" id="TIGR03519">
    <property type="entry name" value="T9SS_PorP_fam"/>
    <property type="match status" value="1"/>
</dbReference>
<sequence>MEHRTNFKSRNANMMRITLKIKWVWMLLLVVLLPDKMLKAQQDAQFSQYMFNGIYINPAYAGYKEQLNLHSFYRSQWTGIKGAPRTFSVAVDASANDGNVGLALQLSADKLGAQSNLSAYANYAYRIRMNADGSSRLAFGVGIGAVQLGIDGSLLNPNDPEPDQPTGTQSTLLPDARVGVYYSDDKFYAGFSADNLISQYINVDRYAYIPQPKPHYYLTAGVLVPLSESILLKPSFLLKDDRGGPTSLDLNAFFLLGEKFWVGGSYRTGVKLYDKSYLQKDLSNQNSAVAMVEFYASSSFRIGYAYDFSIGPLQNYSGGTHEISIGFFFNKNNVRMKSPRYF</sequence>
<dbReference type="InterPro" id="IPR019861">
    <property type="entry name" value="PorP/SprF_Bacteroidetes"/>
</dbReference>
<dbReference type="EMBL" id="QKLU01000001">
    <property type="protein sequence ID" value="PYF76564.1"/>
    <property type="molecule type" value="Genomic_DNA"/>
</dbReference>
<organism evidence="1 2">
    <name type="scientific">Pedobacter nutrimenti</name>
    <dbReference type="NCBI Taxonomy" id="1241337"/>
    <lineage>
        <taxon>Bacteria</taxon>
        <taxon>Pseudomonadati</taxon>
        <taxon>Bacteroidota</taxon>
        <taxon>Sphingobacteriia</taxon>
        <taxon>Sphingobacteriales</taxon>
        <taxon>Sphingobacteriaceae</taxon>
        <taxon>Pedobacter</taxon>
    </lineage>
</organism>
<reference evidence="1 2" key="1">
    <citation type="submission" date="2018-06" db="EMBL/GenBank/DDBJ databases">
        <title>Genomic Encyclopedia of Archaeal and Bacterial Type Strains, Phase II (KMG-II): from individual species to whole genera.</title>
        <authorList>
            <person name="Goeker M."/>
        </authorList>
    </citation>
    <scope>NUCLEOTIDE SEQUENCE [LARGE SCALE GENOMIC DNA]</scope>
    <source>
        <strain evidence="1 2">DSM 27372</strain>
    </source>
</reference>